<sequence>MFFVLSLKTICESIINIYLLGSESLFKTSYSHSRSK</sequence>
<dbReference type="EMBL" id="BK032687">
    <property type="protein sequence ID" value="DAF55272.1"/>
    <property type="molecule type" value="Genomic_DNA"/>
</dbReference>
<organism evidence="1">
    <name type="scientific">Siphoviridae sp. ctZHD14</name>
    <dbReference type="NCBI Taxonomy" id="2827891"/>
    <lineage>
        <taxon>Viruses</taxon>
        <taxon>Duplodnaviria</taxon>
        <taxon>Heunggongvirae</taxon>
        <taxon>Uroviricota</taxon>
        <taxon>Caudoviricetes</taxon>
    </lineage>
</organism>
<accession>A0A8S5SWI4</accession>
<protein>
    <submittedName>
        <fullName evidence="1">Uncharacterized protein</fullName>
    </submittedName>
</protein>
<proteinExistence type="predicted"/>
<reference evidence="1" key="1">
    <citation type="journal article" date="2021" name="Proc. Natl. Acad. Sci. U.S.A.">
        <title>A Catalog of Tens of Thousands of Viruses from Human Metagenomes Reveals Hidden Associations with Chronic Diseases.</title>
        <authorList>
            <person name="Tisza M.J."/>
            <person name="Buck C.B."/>
        </authorList>
    </citation>
    <scope>NUCLEOTIDE SEQUENCE</scope>
    <source>
        <strain evidence="1">CtZHD14</strain>
    </source>
</reference>
<name>A0A8S5SWI4_9CAUD</name>
<evidence type="ECO:0000313" key="1">
    <source>
        <dbReference type="EMBL" id="DAF55272.1"/>
    </source>
</evidence>